<dbReference type="Proteomes" id="UP001151234">
    <property type="component" value="Unassembled WGS sequence"/>
</dbReference>
<organism evidence="2 3">
    <name type="scientific">Hoeflea prorocentri</name>
    <dbReference type="NCBI Taxonomy" id="1922333"/>
    <lineage>
        <taxon>Bacteria</taxon>
        <taxon>Pseudomonadati</taxon>
        <taxon>Pseudomonadota</taxon>
        <taxon>Alphaproteobacteria</taxon>
        <taxon>Hyphomicrobiales</taxon>
        <taxon>Rhizobiaceae</taxon>
        <taxon>Hoeflea</taxon>
    </lineage>
</organism>
<evidence type="ECO:0000313" key="2">
    <source>
        <dbReference type="EMBL" id="MDA5398321.1"/>
    </source>
</evidence>
<protein>
    <submittedName>
        <fullName evidence="2">DUF1344 domain-containing protein</fullName>
    </submittedName>
</protein>
<dbReference type="Pfam" id="PF07076">
    <property type="entry name" value="DUF1344"/>
    <property type="match status" value="1"/>
</dbReference>
<feature type="signal peptide" evidence="1">
    <location>
        <begin position="1"/>
        <end position="23"/>
    </location>
</feature>
<dbReference type="EMBL" id="JAPJZI010000001">
    <property type="protein sequence ID" value="MDA5398321.1"/>
    <property type="molecule type" value="Genomic_DNA"/>
</dbReference>
<feature type="chain" id="PRO_5040782435" evidence="1">
    <location>
        <begin position="24"/>
        <end position="83"/>
    </location>
</feature>
<gene>
    <name evidence="2" type="ORF">OQ273_07010</name>
</gene>
<reference evidence="2" key="1">
    <citation type="submission" date="2022-11" db="EMBL/GenBank/DDBJ databases">
        <title>Draft genome sequence of Hoeflea poritis E7-10 and Hoeflea prorocentri PM5-8, separated from scleractinian coral Porites lutea and marine dinoflagellate.</title>
        <authorList>
            <person name="Zhang G."/>
            <person name="Wei Q."/>
            <person name="Cai L."/>
        </authorList>
    </citation>
    <scope>NUCLEOTIDE SEQUENCE</scope>
    <source>
        <strain evidence="2">PM5-8</strain>
    </source>
</reference>
<keyword evidence="3" id="KW-1185">Reference proteome</keyword>
<sequence>MRKLLIVASTAAMMMASLISAWAAEITASITYIDVQARIIVIDHRAFHIPKSIKIGAFKVGDQVTVVYEIVNGQLKVVSIRVG</sequence>
<dbReference type="InterPro" id="IPR009780">
    <property type="entry name" value="DUF1344"/>
</dbReference>
<keyword evidence="1" id="KW-0732">Signal</keyword>
<evidence type="ECO:0000313" key="3">
    <source>
        <dbReference type="Proteomes" id="UP001151234"/>
    </source>
</evidence>
<proteinExistence type="predicted"/>
<dbReference type="AlphaFoldDB" id="A0A9X3ZH50"/>
<comment type="caution">
    <text evidence="2">The sequence shown here is derived from an EMBL/GenBank/DDBJ whole genome shotgun (WGS) entry which is preliminary data.</text>
</comment>
<dbReference type="RefSeq" id="WP_267989753.1">
    <property type="nucleotide sequence ID" value="NZ_JAPJZI010000001.1"/>
</dbReference>
<evidence type="ECO:0000256" key="1">
    <source>
        <dbReference type="SAM" id="SignalP"/>
    </source>
</evidence>
<name>A0A9X3ZH50_9HYPH</name>
<accession>A0A9X3ZH50</accession>